<organism evidence="2 3">
    <name type="scientific">Candidatus Berkelbacteria bacterium CG03_land_8_20_14_0_80_40_36</name>
    <dbReference type="NCBI Taxonomy" id="1974509"/>
    <lineage>
        <taxon>Bacteria</taxon>
        <taxon>Candidatus Berkelbacteria</taxon>
    </lineage>
</organism>
<dbReference type="Pfam" id="PF02661">
    <property type="entry name" value="Fic"/>
    <property type="match status" value="1"/>
</dbReference>
<dbReference type="InterPro" id="IPR003812">
    <property type="entry name" value="Fido"/>
</dbReference>
<dbReference type="AlphaFoldDB" id="A0A2M7CIM6"/>
<dbReference type="InterPro" id="IPR006440">
    <property type="entry name" value="Doc"/>
</dbReference>
<reference evidence="3" key="1">
    <citation type="submission" date="2017-09" db="EMBL/GenBank/DDBJ databases">
        <title>Depth-based differentiation of microbial function through sediment-hosted aquifers and enrichment of novel symbionts in the deep terrestrial subsurface.</title>
        <authorList>
            <person name="Probst A.J."/>
            <person name="Ladd B."/>
            <person name="Jarett J.K."/>
            <person name="Geller-Mcgrath D.E."/>
            <person name="Sieber C.M.K."/>
            <person name="Emerson J.B."/>
            <person name="Anantharaman K."/>
            <person name="Thomas B.C."/>
            <person name="Malmstrom R."/>
            <person name="Stieglmeier M."/>
            <person name="Klingl A."/>
            <person name="Woyke T."/>
            <person name="Ryan C.M."/>
            <person name="Banfield J.F."/>
        </authorList>
    </citation>
    <scope>NUCLEOTIDE SEQUENCE [LARGE SCALE GENOMIC DNA]</scope>
</reference>
<evidence type="ECO:0000313" key="3">
    <source>
        <dbReference type="Proteomes" id="UP000229966"/>
    </source>
</evidence>
<sequence length="139" mass="16050">MQFITVDEVKRVAFVLAQKQLVGDEPIPSFESRYAGKLENCLAQSAVTYAKRSLYPTLIDKASIIFYLMIKNHPFLNGNKRIAVTSLMLLMYKNNHWLKVDPRNFYEFAVWIASSPAKLQKEVVEAIKSFIKIHLIKRT</sequence>
<dbReference type="Gene3D" id="1.20.120.1870">
    <property type="entry name" value="Fic/DOC protein, Fido domain"/>
    <property type="match status" value="1"/>
</dbReference>
<name>A0A2M7CIM6_9BACT</name>
<feature type="domain" description="Fido" evidence="1">
    <location>
        <begin position="4"/>
        <end position="133"/>
    </location>
</feature>
<accession>A0A2M7CIM6</accession>
<dbReference type="Proteomes" id="UP000229966">
    <property type="component" value="Unassembled WGS sequence"/>
</dbReference>
<dbReference type="NCBIfam" id="TIGR01550">
    <property type="entry name" value="DOC_P1"/>
    <property type="match status" value="1"/>
</dbReference>
<evidence type="ECO:0000313" key="2">
    <source>
        <dbReference type="EMBL" id="PIV25497.1"/>
    </source>
</evidence>
<dbReference type="PROSITE" id="PS51459">
    <property type="entry name" value="FIDO"/>
    <property type="match status" value="1"/>
</dbReference>
<dbReference type="SUPFAM" id="SSF140931">
    <property type="entry name" value="Fic-like"/>
    <property type="match status" value="1"/>
</dbReference>
<dbReference type="EMBL" id="PEUM01000034">
    <property type="protein sequence ID" value="PIV25497.1"/>
    <property type="molecule type" value="Genomic_DNA"/>
</dbReference>
<dbReference type="GO" id="GO:0016301">
    <property type="term" value="F:kinase activity"/>
    <property type="evidence" value="ECO:0007669"/>
    <property type="project" value="InterPro"/>
</dbReference>
<proteinExistence type="predicted"/>
<comment type="caution">
    <text evidence="2">The sequence shown here is derived from an EMBL/GenBank/DDBJ whole genome shotgun (WGS) entry which is preliminary data.</text>
</comment>
<dbReference type="InterPro" id="IPR053737">
    <property type="entry name" value="Type_II_TA_Toxin"/>
</dbReference>
<evidence type="ECO:0000259" key="1">
    <source>
        <dbReference type="PROSITE" id="PS51459"/>
    </source>
</evidence>
<protein>
    <recommendedName>
        <fullName evidence="1">Fido domain-containing protein</fullName>
    </recommendedName>
</protein>
<gene>
    <name evidence="2" type="ORF">COS38_01330</name>
</gene>
<dbReference type="InterPro" id="IPR036597">
    <property type="entry name" value="Fido-like_dom_sf"/>
</dbReference>